<comment type="similarity">
    <text evidence="4">Belongs to the universal ribosomal protein uL6 family.</text>
</comment>
<dbReference type="KEGG" id="acil:ESZ_00127"/>
<keyword evidence="2 4" id="KW-0687">Ribonucleoprotein</keyword>
<dbReference type="Gene3D" id="3.90.930.12">
    <property type="entry name" value="Ribosomal protein L6, alpha-beta domain"/>
    <property type="match status" value="2"/>
</dbReference>
<keyword evidence="5" id="KW-0694">RNA-binding</keyword>
<comment type="function">
    <text evidence="5">This protein binds to the 23S rRNA, and is important in its secondary structure. It is located near the subunit interface in the base of the L7/L12 stalk, and near the tRNA binding site of the peptidyltransferase center.</text>
</comment>
<feature type="domain" description="Large ribosomal subunit protein uL6 alpha-beta" evidence="6">
    <location>
        <begin position="95"/>
        <end position="170"/>
    </location>
</feature>
<evidence type="ECO:0000256" key="5">
    <source>
        <dbReference type="RuleBase" id="RU003870"/>
    </source>
</evidence>
<dbReference type="PANTHER" id="PTHR11655">
    <property type="entry name" value="60S/50S RIBOSOMAL PROTEIN L6/L9"/>
    <property type="match status" value="1"/>
</dbReference>
<proteinExistence type="inferred from homology"/>
<dbReference type="AlphaFoldDB" id="A0A6J5JWE6"/>
<dbReference type="EMBL" id="LR794158">
    <property type="protein sequence ID" value="CAB3976344.1"/>
    <property type="molecule type" value="Genomic_DNA"/>
</dbReference>
<dbReference type="InterPro" id="IPR036789">
    <property type="entry name" value="Ribosomal_uL6-like_a/b-dom_sf"/>
</dbReference>
<reference evidence="7 8" key="1">
    <citation type="submission" date="2020-04" db="EMBL/GenBank/DDBJ databases">
        <authorList>
            <person name="Graf S J."/>
        </authorList>
    </citation>
    <scope>NUCLEOTIDE SEQUENCE [LARGE SCALE GENOMIC DNA]</scope>
    <source>
        <strain evidence="7">1</strain>
    </source>
</reference>
<keyword evidence="5" id="KW-0699">rRNA-binding</keyword>
<evidence type="ECO:0000256" key="3">
    <source>
        <dbReference type="ARBA" id="ARBA00035454"/>
    </source>
</evidence>
<dbReference type="PANTHER" id="PTHR11655:SF14">
    <property type="entry name" value="LARGE RIBOSOMAL SUBUNIT PROTEIN UL6M"/>
    <property type="match status" value="1"/>
</dbReference>
<keyword evidence="8" id="KW-1185">Reference proteome</keyword>
<organism evidence="7 8">
    <name type="scientific">Candidatus Azoamicus ciliaticola</name>
    <dbReference type="NCBI Taxonomy" id="2652803"/>
    <lineage>
        <taxon>Bacteria</taxon>
        <taxon>Pseudomonadati</taxon>
        <taxon>Pseudomonadota</taxon>
        <taxon>Gammaproteobacteria</taxon>
        <taxon>Candidatus Azoamicaceae</taxon>
        <taxon>Candidatus Azoamicus</taxon>
    </lineage>
</organism>
<dbReference type="RefSeq" id="WP_176604874.1">
    <property type="nucleotide sequence ID" value="NZ_LR794158.1"/>
</dbReference>
<dbReference type="GO" id="GO:1990904">
    <property type="term" value="C:ribonucleoprotein complex"/>
    <property type="evidence" value="ECO:0007669"/>
    <property type="project" value="UniProtKB-KW"/>
</dbReference>
<accession>A0A6J5JWE6</accession>
<evidence type="ECO:0000256" key="2">
    <source>
        <dbReference type="ARBA" id="ARBA00023274"/>
    </source>
</evidence>
<dbReference type="InterPro" id="IPR020040">
    <property type="entry name" value="Ribosomal_uL6_a/b-dom"/>
</dbReference>
<evidence type="ECO:0000313" key="8">
    <source>
        <dbReference type="Proteomes" id="UP000509549"/>
    </source>
</evidence>
<dbReference type="Proteomes" id="UP000509549">
    <property type="component" value="Chromosome"/>
</dbReference>
<evidence type="ECO:0000259" key="6">
    <source>
        <dbReference type="Pfam" id="PF00347"/>
    </source>
</evidence>
<dbReference type="SUPFAM" id="SSF56053">
    <property type="entry name" value="Ribosomal protein L6"/>
    <property type="match status" value="2"/>
</dbReference>
<evidence type="ECO:0000256" key="1">
    <source>
        <dbReference type="ARBA" id="ARBA00022980"/>
    </source>
</evidence>
<sequence>MNFLKSISIPSAVSLKIDKNLCTFSGPNGVNVYKLHDFLRVKVENDFLCLYSDDSLVKKRDFIFLSSIFNTTYVMLKNCMLGVTKFFEYFLVLRGVGYKVSYDKKTSVLVMLLGYSHPVNLSVPVDILIELPSNSEIIVKSIFKDKAGQFAADIRALKIADIYKGNGIRYKNEKIILKVPKKTK</sequence>
<protein>
    <recommendedName>
        <fullName evidence="3 5">50S ribosomal protein L6</fullName>
    </recommendedName>
</protein>
<dbReference type="PRINTS" id="PR00059">
    <property type="entry name" value="RIBOSOMALL6"/>
</dbReference>
<dbReference type="Pfam" id="PF00347">
    <property type="entry name" value="Ribosomal_L6"/>
    <property type="match status" value="1"/>
</dbReference>
<name>A0A6J5JWE6_9GAMM</name>
<dbReference type="InterPro" id="IPR019906">
    <property type="entry name" value="Ribosomal_uL6_bac-type"/>
</dbReference>
<gene>
    <name evidence="7" type="primary">rplF</name>
    <name evidence="7" type="ORF">ESZ_00127</name>
</gene>
<dbReference type="InterPro" id="IPR000702">
    <property type="entry name" value="Ribosomal_uL6-like"/>
</dbReference>
<evidence type="ECO:0000313" key="7">
    <source>
        <dbReference type="EMBL" id="CAB3976344.1"/>
    </source>
</evidence>
<dbReference type="GO" id="GO:0005840">
    <property type="term" value="C:ribosome"/>
    <property type="evidence" value="ECO:0007669"/>
    <property type="project" value="UniProtKB-KW"/>
</dbReference>
<dbReference type="GO" id="GO:0003735">
    <property type="term" value="F:structural constituent of ribosome"/>
    <property type="evidence" value="ECO:0007669"/>
    <property type="project" value="InterPro"/>
</dbReference>
<evidence type="ECO:0000256" key="4">
    <source>
        <dbReference type="RuleBase" id="RU003869"/>
    </source>
</evidence>
<dbReference type="GO" id="GO:0019843">
    <property type="term" value="F:rRNA binding"/>
    <property type="evidence" value="ECO:0007669"/>
    <property type="project" value="UniProtKB-KW"/>
</dbReference>
<dbReference type="GO" id="GO:0002181">
    <property type="term" value="P:cytoplasmic translation"/>
    <property type="evidence" value="ECO:0007669"/>
    <property type="project" value="TreeGrafter"/>
</dbReference>
<dbReference type="PIRSF" id="PIRSF002162">
    <property type="entry name" value="Ribosomal_L6"/>
    <property type="match status" value="1"/>
</dbReference>
<keyword evidence="1 4" id="KW-0689">Ribosomal protein</keyword>